<dbReference type="SUPFAM" id="SSF143575">
    <property type="entry name" value="GAS2 domain-like"/>
    <property type="match status" value="1"/>
</dbReference>
<feature type="compositionally biased region" description="Low complexity" evidence="4">
    <location>
        <begin position="552"/>
        <end position="593"/>
    </location>
</feature>
<dbReference type="Pfam" id="PF08580">
    <property type="entry name" value="KAR9"/>
    <property type="match status" value="1"/>
</dbReference>
<evidence type="ECO:0000313" key="6">
    <source>
        <dbReference type="EMBL" id="GAA5817628.1"/>
    </source>
</evidence>
<accession>A0ABP9ZET1</accession>
<feature type="region of interest" description="Disordered" evidence="4">
    <location>
        <begin position="482"/>
        <end position="730"/>
    </location>
</feature>
<dbReference type="PANTHER" id="PTHR37271:SF1">
    <property type="entry name" value="KARYOGAMY PROTEIN KAR9"/>
    <property type="match status" value="1"/>
</dbReference>
<dbReference type="Proteomes" id="UP001473302">
    <property type="component" value="Unassembled WGS sequence"/>
</dbReference>
<dbReference type="InterPro" id="IPR036534">
    <property type="entry name" value="GAR_dom_sf"/>
</dbReference>
<proteinExistence type="predicted"/>
<sequence>MVKPPRTNDFPSAALGFTTFEATELQLGEVIQVCEPLILYIAAVDTVSPLWVDLDFYRFMTTTLGQISLPDKEIEHVFSSHDALSQPELLNVFQIIINKISNGLESIHLATFTLEQQVNQDDYFVKDLEPLENSMVIMEPLIQVLSDLSDIIFNKGDQNITQQHQQQIKITRIQSEWSSLQHFLASVKKQVITSNNEKELTKSIELLITQIDDISTMIFDFQEKKHASASIASSTSSTSTSELESSSTTTTTTTSDFSMDTKWLQNSKDDQLMIAIDSAFEPLLQSIEQIYHRINSVQVTDARLNRIFDKVKEKWEVLQYERDELKFEHKEDRWLAVFRRVADKVDAMIDGLDRSVVQCYNLIQQTRDWQATQPTSTFDKFSKSFLRSFHPHHHPTTTTQPVDKDQFKSIEKSFEAKYKYYTPSIDRMLTMLGNGIAARATRDNPTSQRHDTMIIRWNHLKEVMDELRVRDLIETERIISATTSSSSSIHSTSTDNNRNGWRNIRYRTPEPSFQQQLENRSVRSITPNSASDRNSIGRSSPRKSSTSTFDHQSLLRGSISDSSSVGSTPSQQQQHHHQQQQTRRQTKTPRPTRNGSITTKRNTEDFYDEDERNYGVDLMKLSSPARPPSANNTRRSQPLNSIVRSKTPNPPTTRTNNSRNNTIRSKSSMGDLMTNRVMSPSNLKRSVTPSLIPRPKTPKEDSMRSASPMIPRPKSQLRSNNLNKPPPPVPPIPKYVISHETEYASYRDPNLVLRKKQSMPALRNRASNTTMEISFSEDAIYHADPKDLLDIEVGQIVNASPISIKCQKAQPGRYYFGNELSMSSMGGKKMYTCKLMTYGDRRGGQFKNNKVLIRVGGGWQDLEFFLLEHSSLMASDVVVRSFQSNRNTSWR</sequence>
<evidence type="ECO:0000256" key="3">
    <source>
        <dbReference type="ARBA" id="ARBA00023212"/>
    </source>
</evidence>
<feature type="domain" description="GAR" evidence="5">
    <location>
        <begin position="784"/>
        <end position="873"/>
    </location>
</feature>
<dbReference type="EMBL" id="BAABUK010000045">
    <property type="protein sequence ID" value="GAA5817628.1"/>
    <property type="molecule type" value="Genomic_DNA"/>
</dbReference>
<evidence type="ECO:0000313" key="7">
    <source>
        <dbReference type="Proteomes" id="UP001473302"/>
    </source>
</evidence>
<feature type="region of interest" description="Disordered" evidence="4">
    <location>
        <begin position="230"/>
        <end position="255"/>
    </location>
</feature>
<comment type="caution">
    <text evidence="6">The sequence shown here is derived from an EMBL/GenBank/DDBJ whole genome shotgun (WGS) entry which is preliminary data.</text>
</comment>
<evidence type="ECO:0000259" key="5">
    <source>
        <dbReference type="PROSITE" id="PS51460"/>
    </source>
</evidence>
<feature type="compositionally biased region" description="Polar residues" evidence="4">
    <location>
        <begin position="676"/>
        <end position="689"/>
    </location>
</feature>
<evidence type="ECO:0000256" key="1">
    <source>
        <dbReference type="ARBA" id="ARBA00004245"/>
    </source>
</evidence>
<dbReference type="Pfam" id="PF02187">
    <property type="entry name" value="GAS2"/>
    <property type="match status" value="1"/>
</dbReference>
<dbReference type="PROSITE" id="PS51460">
    <property type="entry name" value="GAR"/>
    <property type="match status" value="1"/>
</dbReference>
<reference evidence="6 7" key="1">
    <citation type="submission" date="2024-04" db="EMBL/GenBank/DDBJ databases">
        <title>genome sequences of Mucor flavus KT1a and Helicostylum pulchrum KT1b strains isolated from the surface of a dry-aged beef.</title>
        <authorList>
            <person name="Toyotome T."/>
            <person name="Hosono M."/>
            <person name="Torimaru M."/>
            <person name="Fukuda K."/>
            <person name="Mikami N."/>
        </authorList>
    </citation>
    <scope>NUCLEOTIDE SEQUENCE [LARGE SCALE GENOMIC DNA]</scope>
    <source>
        <strain evidence="6 7">KT1a</strain>
    </source>
</reference>
<feature type="compositionally biased region" description="Polar residues" evidence="4">
    <location>
        <begin position="511"/>
        <end position="551"/>
    </location>
</feature>
<feature type="compositionally biased region" description="Low complexity" evidence="4">
    <location>
        <begin position="644"/>
        <end position="668"/>
    </location>
</feature>
<keyword evidence="2" id="KW-0963">Cytoplasm</keyword>
<keyword evidence="7" id="KW-1185">Reference proteome</keyword>
<evidence type="ECO:0000256" key="2">
    <source>
        <dbReference type="ARBA" id="ARBA00022490"/>
    </source>
</evidence>
<dbReference type="InterPro" id="IPR003108">
    <property type="entry name" value="GAR_dom"/>
</dbReference>
<dbReference type="Gene3D" id="3.30.920.20">
    <property type="entry name" value="Gas2-like domain"/>
    <property type="match status" value="1"/>
</dbReference>
<organism evidence="6 7">
    <name type="scientific">Mucor flavus</name>
    <dbReference type="NCBI Taxonomy" id="439312"/>
    <lineage>
        <taxon>Eukaryota</taxon>
        <taxon>Fungi</taxon>
        <taxon>Fungi incertae sedis</taxon>
        <taxon>Mucoromycota</taxon>
        <taxon>Mucoromycotina</taxon>
        <taxon>Mucoromycetes</taxon>
        <taxon>Mucorales</taxon>
        <taxon>Mucorineae</taxon>
        <taxon>Mucoraceae</taxon>
        <taxon>Mucor</taxon>
    </lineage>
</organism>
<gene>
    <name evidence="6" type="ORF">MFLAVUS_011178</name>
</gene>
<feature type="compositionally biased region" description="Low complexity" evidence="4">
    <location>
        <begin position="482"/>
        <end position="494"/>
    </location>
</feature>
<dbReference type="PANTHER" id="PTHR37271">
    <property type="entry name" value="KARYOGAMY PROTEIN KAR9"/>
    <property type="match status" value="1"/>
</dbReference>
<keyword evidence="3" id="KW-0206">Cytoskeleton</keyword>
<comment type="subcellular location">
    <subcellularLocation>
        <location evidence="1">Cytoplasm</location>
        <location evidence="1">Cytoskeleton</location>
    </subcellularLocation>
</comment>
<protein>
    <recommendedName>
        <fullName evidence="5">GAR domain-containing protein</fullName>
    </recommendedName>
</protein>
<feature type="compositionally biased region" description="Low complexity" evidence="4">
    <location>
        <begin position="233"/>
        <end position="255"/>
    </location>
</feature>
<feature type="compositionally biased region" description="Polar residues" evidence="4">
    <location>
        <begin position="629"/>
        <end position="643"/>
    </location>
</feature>
<evidence type="ECO:0000256" key="4">
    <source>
        <dbReference type="SAM" id="MobiDB-lite"/>
    </source>
</evidence>
<dbReference type="InterPro" id="IPR013889">
    <property type="entry name" value="Karyogamy_KAR9"/>
</dbReference>
<name>A0ABP9ZET1_9FUNG</name>